<keyword evidence="4" id="KW-0167">Capsid protein</keyword>
<gene>
    <name evidence="4" type="ORF">GH885_02405</name>
</gene>
<keyword evidence="4" id="KW-0946">Virion</keyword>
<comment type="caution">
    <text evidence="4">The sequence shown here is derived from an EMBL/GenBank/DDBJ whole genome shotgun (WGS) entry which is preliminary data.</text>
</comment>
<dbReference type="GO" id="GO:0030435">
    <property type="term" value="P:sporulation resulting in formation of a cellular spore"/>
    <property type="evidence" value="ECO:0007669"/>
    <property type="project" value="UniProtKB-KW"/>
</dbReference>
<keyword evidence="5" id="KW-1185">Reference proteome</keyword>
<dbReference type="Proteomes" id="UP000435187">
    <property type="component" value="Unassembled WGS sequence"/>
</dbReference>
<dbReference type="EMBL" id="WJEE01000002">
    <property type="protein sequence ID" value="MRI65197.1"/>
    <property type="molecule type" value="Genomic_DNA"/>
</dbReference>
<reference evidence="4 5" key="1">
    <citation type="submission" date="2019-10" db="EMBL/GenBank/DDBJ databases">
        <title>Gracilibacillus salitolerans sp. nov., a moderate halophile isolated from a saline soil in northwest China.</title>
        <authorList>
            <person name="Gan L."/>
        </authorList>
    </citation>
    <scope>NUCLEOTIDE SEQUENCE [LARGE SCALE GENOMIC DNA]</scope>
    <source>
        <strain evidence="4 5">TP2-8</strain>
    </source>
</reference>
<evidence type="ECO:0000256" key="1">
    <source>
        <dbReference type="ARBA" id="ARBA00022969"/>
    </source>
</evidence>
<dbReference type="InterPro" id="IPR012851">
    <property type="entry name" value="Spore_coat_CotF-like"/>
</dbReference>
<evidence type="ECO:0000313" key="4">
    <source>
        <dbReference type="EMBL" id="MRI65197.1"/>
    </source>
</evidence>
<dbReference type="Pfam" id="PF07875">
    <property type="entry name" value="Coat_F"/>
    <property type="match status" value="1"/>
</dbReference>
<evidence type="ECO:0000313" key="5">
    <source>
        <dbReference type="Proteomes" id="UP000435187"/>
    </source>
</evidence>
<comment type="similarity">
    <text evidence="3">Belongs to the CotF family.</text>
</comment>
<accession>A0A6N7QSU9</accession>
<organism evidence="4 5">
    <name type="scientific">Gracilibacillus thailandensis</name>
    <dbReference type="NCBI Taxonomy" id="563735"/>
    <lineage>
        <taxon>Bacteria</taxon>
        <taxon>Bacillati</taxon>
        <taxon>Bacillota</taxon>
        <taxon>Bacilli</taxon>
        <taxon>Bacillales</taxon>
        <taxon>Bacillaceae</taxon>
        <taxon>Gracilibacillus</taxon>
    </lineage>
</organism>
<dbReference type="PANTHER" id="PTHR39183">
    <property type="entry name" value="SPORE COAT PROTEIN F-LIKE PROTEIN YHCQ"/>
    <property type="match status" value="1"/>
</dbReference>
<comment type="subcellular location">
    <subcellularLocation>
        <location evidence="2">Spore coat</location>
    </subcellularLocation>
</comment>
<dbReference type="Gene3D" id="1.20.1260.10">
    <property type="match status" value="1"/>
</dbReference>
<proteinExistence type="inferred from homology"/>
<sequence>MVIIKKERYKVDHTYQQTLAWHETLEIHELVAFQSIGLMKLKMGLQHIQDPALKNIYLQTIKELEMNLNELLQFYPYAPHPGQSSEYRISDSFYAGDLLAFAKTAVRNYGIAITEVATPALRNVLKKQMNLAVTCHERIFSYMYQNGHYPSYDLAALLQHDMTLAKKALSI</sequence>
<dbReference type="RefSeq" id="WP_153834079.1">
    <property type="nucleotide sequence ID" value="NZ_JBHUMW010000064.1"/>
</dbReference>
<evidence type="ECO:0000256" key="2">
    <source>
        <dbReference type="ARBA" id="ARBA00024325"/>
    </source>
</evidence>
<name>A0A6N7QSU9_9BACI</name>
<protein>
    <submittedName>
        <fullName evidence="4">Spore coat protein</fullName>
    </submittedName>
</protein>
<dbReference type="PANTHER" id="PTHR39183:SF1">
    <property type="entry name" value="SPORE COAT PROTEIN F-LIKE PROTEIN YHCQ"/>
    <property type="match status" value="1"/>
</dbReference>
<dbReference type="AlphaFoldDB" id="A0A6N7QSU9"/>
<dbReference type="InterPro" id="IPR012347">
    <property type="entry name" value="Ferritin-like"/>
</dbReference>
<evidence type="ECO:0000256" key="3">
    <source>
        <dbReference type="ARBA" id="ARBA00024344"/>
    </source>
</evidence>
<keyword evidence="1" id="KW-0749">Sporulation</keyword>